<reference evidence="2" key="1">
    <citation type="submission" date="2021-06" db="EMBL/GenBank/DDBJ databases">
        <authorList>
            <person name="Kallberg Y."/>
            <person name="Tangrot J."/>
            <person name="Rosling A."/>
        </authorList>
    </citation>
    <scope>NUCLEOTIDE SEQUENCE</scope>
    <source>
        <strain evidence="2">87-6 pot B 2015</strain>
    </source>
</reference>
<evidence type="ECO:0000313" key="2">
    <source>
        <dbReference type="EMBL" id="CAG8664901.1"/>
    </source>
</evidence>
<accession>A0A9N9E5U2</accession>
<evidence type="ECO:0000313" key="3">
    <source>
        <dbReference type="Proteomes" id="UP000789375"/>
    </source>
</evidence>
<dbReference type="EMBL" id="CAJVPP010005430">
    <property type="protein sequence ID" value="CAG8664901.1"/>
    <property type="molecule type" value="Genomic_DNA"/>
</dbReference>
<name>A0A9N9E5U2_FUNMO</name>
<dbReference type="Proteomes" id="UP000789375">
    <property type="component" value="Unassembled WGS sequence"/>
</dbReference>
<organism evidence="2 3">
    <name type="scientific">Funneliformis mosseae</name>
    <name type="common">Endomycorrhizal fungus</name>
    <name type="synonym">Glomus mosseae</name>
    <dbReference type="NCBI Taxonomy" id="27381"/>
    <lineage>
        <taxon>Eukaryota</taxon>
        <taxon>Fungi</taxon>
        <taxon>Fungi incertae sedis</taxon>
        <taxon>Mucoromycota</taxon>
        <taxon>Glomeromycotina</taxon>
        <taxon>Glomeromycetes</taxon>
        <taxon>Glomerales</taxon>
        <taxon>Glomeraceae</taxon>
        <taxon>Funneliformis</taxon>
    </lineage>
</organism>
<proteinExistence type="predicted"/>
<feature type="compositionally biased region" description="Acidic residues" evidence="1">
    <location>
        <begin position="7"/>
        <end position="29"/>
    </location>
</feature>
<feature type="region of interest" description="Disordered" evidence="1">
    <location>
        <begin position="1"/>
        <end position="31"/>
    </location>
</feature>
<keyword evidence="3" id="KW-1185">Reference proteome</keyword>
<sequence>MESNSDINDDDENEDKEDEKDEDKEDEKDDFTLRMQELEKFFINLKKESIIHKDAALNVAKKNYNEGS</sequence>
<dbReference type="AlphaFoldDB" id="A0A9N9E5U2"/>
<protein>
    <submittedName>
        <fullName evidence="2">6589_t:CDS:1</fullName>
    </submittedName>
</protein>
<comment type="caution">
    <text evidence="2">The sequence shown here is derived from an EMBL/GenBank/DDBJ whole genome shotgun (WGS) entry which is preliminary data.</text>
</comment>
<gene>
    <name evidence="2" type="ORF">FMOSSE_LOCUS12119</name>
</gene>
<evidence type="ECO:0000256" key="1">
    <source>
        <dbReference type="SAM" id="MobiDB-lite"/>
    </source>
</evidence>